<dbReference type="Proteomes" id="UP000193077">
    <property type="component" value="Unassembled WGS sequence"/>
</dbReference>
<keyword evidence="2" id="KW-0680">Restriction system</keyword>
<dbReference type="AlphaFoldDB" id="A0A1Y5SVE6"/>
<gene>
    <name evidence="5" type="ORF">TRL7639_02509</name>
</gene>
<sequence length="386" mass="43241">MKSGRVEFSDARLISHVDYVEWTKKAKPQRDDVILSRRTNPGVIAIDGTDTPFALGQNLVLLRADGKSVHPPFLRWLCLSRAWWEQIEKYINVGAVFSSLRCGDVPKFELPIPPLDVQREIAGILGALDDKIELNRKTAATLEEMARALYRSWFVDFDPVHAKAAGRTPAHMGTQTAALFPDSFGEDGLPVGWKNAPLHELAQVTMGLSPKGSTYNDEGAGTPLCNGPVEYGEYFLRQIKWTTAPTRLAQRGDLIVCVRGSTTGRHAFADTEYCLGRGVAGVRGLDNTQEFVETSVLFHLERLLEKTTGSVFPSLSKNDIRDFEILNPGNELIREFCRVTRAMREQVWLKVEENQTLATLRDTLLPRLMSGELRVREAKEQVEDFV</sequence>
<reference evidence="5 6" key="1">
    <citation type="submission" date="2017-03" db="EMBL/GenBank/DDBJ databases">
        <authorList>
            <person name="Afonso C.L."/>
            <person name="Miller P.J."/>
            <person name="Scott M.A."/>
            <person name="Spackman E."/>
            <person name="Goraichik I."/>
            <person name="Dimitrov K.M."/>
            <person name="Suarez D.L."/>
            <person name="Swayne D.E."/>
        </authorList>
    </citation>
    <scope>NUCLEOTIDE SEQUENCE [LARGE SCALE GENOMIC DNA]</scope>
    <source>
        <strain evidence="5 6">CECT 7639</strain>
    </source>
</reference>
<feature type="domain" description="Type I restriction modification DNA specificity" evidence="4">
    <location>
        <begin position="14"/>
        <end position="143"/>
    </location>
</feature>
<dbReference type="InterPro" id="IPR000055">
    <property type="entry name" value="Restrct_endonuc_typeI_TRD"/>
</dbReference>
<dbReference type="CDD" id="cd17496">
    <property type="entry name" value="RMtype1_S_BliBORF2384P-TRD1-CR1_like"/>
    <property type="match status" value="1"/>
</dbReference>
<evidence type="ECO:0000256" key="3">
    <source>
        <dbReference type="ARBA" id="ARBA00023125"/>
    </source>
</evidence>
<dbReference type="Pfam" id="PF01420">
    <property type="entry name" value="Methylase_S"/>
    <property type="match status" value="2"/>
</dbReference>
<dbReference type="GO" id="GO:0003677">
    <property type="term" value="F:DNA binding"/>
    <property type="evidence" value="ECO:0007669"/>
    <property type="project" value="UniProtKB-KW"/>
</dbReference>
<dbReference type="EMBL" id="FWFO01000001">
    <property type="protein sequence ID" value="SLN46066.1"/>
    <property type="molecule type" value="Genomic_DNA"/>
</dbReference>
<dbReference type="SUPFAM" id="SSF116734">
    <property type="entry name" value="DNA methylase specificity domain"/>
    <property type="match status" value="2"/>
</dbReference>
<dbReference type="InterPro" id="IPR044946">
    <property type="entry name" value="Restrct_endonuc_typeI_TRD_sf"/>
</dbReference>
<protein>
    <submittedName>
        <fullName evidence="5">Type I restriction modification DNA specificity domain protein</fullName>
    </submittedName>
</protein>
<evidence type="ECO:0000313" key="5">
    <source>
        <dbReference type="EMBL" id="SLN46066.1"/>
    </source>
</evidence>
<organism evidence="5 6">
    <name type="scientific">Falsiruegeria litorea R37</name>
    <dbReference type="NCBI Taxonomy" id="1200284"/>
    <lineage>
        <taxon>Bacteria</taxon>
        <taxon>Pseudomonadati</taxon>
        <taxon>Pseudomonadota</taxon>
        <taxon>Alphaproteobacteria</taxon>
        <taxon>Rhodobacterales</taxon>
        <taxon>Roseobacteraceae</taxon>
        <taxon>Falsiruegeria</taxon>
    </lineage>
</organism>
<keyword evidence="3" id="KW-0238">DNA-binding</keyword>
<name>A0A1Y5SVE6_9RHOB</name>
<dbReference type="PANTHER" id="PTHR30408">
    <property type="entry name" value="TYPE-1 RESTRICTION ENZYME ECOKI SPECIFICITY PROTEIN"/>
    <property type="match status" value="1"/>
</dbReference>
<proteinExistence type="inferred from homology"/>
<dbReference type="PANTHER" id="PTHR30408:SF13">
    <property type="entry name" value="TYPE I RESTRICTION ENZYME HINDI SPECIFICITY SUBUNIT"/>
    <property type="match status" value="1"/>
</dbReference>
<accession>A0A1Y5SVE6</accession>
<comment type="similarity">
    <text evidence="1">Belongs to the type-I restriction system S methylase family.</text>
</comment>
<dbReference type="Gene3D" id="3.90.220.20">
    <property type="entry name" value="DNA methylase specificity domains"/>
    <property type="match status" value="2"/>
</dbReference>
<feature type="domain" description="Type I restriction modification DNA specificity" evidence="4">
    <location>
        <begin position="190"/>
        <end position="325"/>
    </location>
</feature>
<evidence type="ECO:0000256" key="1">
    <source>
        <dbReference type="ARBA" id="ARBA00010923"/>
    </source>
</evidence>
<dbReference type="GO" id="GO:0009307">
    <property type="term" value="P:DNA restriction-modification system"/>
    <property type="evidence" value="ECO:0007669"/>
    <property type="project" value="UniProtKB-KW"/>
</dbReference>
<evidence type="ECO:0000313" key="6">
    <source>
        <dbReference type="Proteomes" id="UP000193077"/>
    </source>
</evidence>
<evidence type="ECO:0000256" key="2">
    <source>
        <dbReference type="ARBA" id="ARBA00022747"/>
    </source>
</evidence>
<evidence type="ECO:0000259" key="4">
    <source>
        <dbReference type="Pfam" id="PF01420"/>
    </source>
</evidence>
<keyword evidence="6" id="KW-1185">Reference proteome</keyword>
<dbReference type="InterPro" id="IPR052021">
    <property type="entry name" value="Type-I_RS_S_subunit"/>
</dbReference>